<keyword evidence="11 13" id="KW-0443">Lipid metabolism</keyword>
<evidence type="ECO:0000256" key="9">
    <source>
        <dbReference type="ARBA" id="ARBA00022777"/>
    </source>
</evidence>
<dbReference type="Pfam" id="PF02606">
    <property type="entry name" value="LpxK"/>
    <property type="match status" value="1"/>
</dbReference>
<organism evidence="14 15">
    <name type="scientific">Kushneria aurantia</name>
    <dbReference type="NCBI Taxonomy" id="504092"/>
    <lineage>
        <taxon>Bacteria</taxon>
        <taxon>Pseudomonadati</taxon>
        <taxon>Pseudomonadota</taxon>
        <taxon>Gammaproteobacteria</taxon>
        <taxon>Oceanospirillales</taxon>
        <taxon>Halomonadaceae</taxon>
        <taxon>Kushneria</taxon>
    </lineage>
</organism>
<evidence type="ECO:0000256" key="6">
    <source>
        <dbReference type="ARBA" id="ARBA00022556"/>
    </source>
</evidence>
<keyword evidence="10 13" id="KW-0067">ATP-binding</keyword>
<comment type="caution">
    <text evidence="14">The sequence shown here is derived from an EMBL/GenBank/DDBJ whole genome shotgun (WGS) entry which is preliminary data.</text>
</comment>
<evidence type="ECO:0000256" key="5">
    <source>
        <dbReference type="ARBA" id="ARBA00022516"/>
    </source>
</evidence>
<proteinExistence type="inferred from homology"/>
<sequence length="327" mass="36458">MRRLQNAWYSDARWPRLLTPLELLYKRAVHSRRDAFATSRRQVWHAPVPVIVVGNITVGGTGKSPLVAWLGRWLSERGWRPGIVARGYGGHAPRYPFYVDEHSDVGYAGDEPVMLAQQTRLPVVVDPDRPRAARKLVAAGCDILLSDDGLQHFALGRDIELVVVDGARGFGNGRCLPVGPLREPLSRLAEVDAVISNGDPQMPASASHYAMTTVPAAWRHLNDGVCYSIDQCPFSGRVHAMAGIGNPQRFFDTLTALGVDHQRHPLPDHYRFSAYDLRFTDNLPVVMTAKDAVKCRPFANERCWSLDIEARPEQALVDWLSKRLQAL</sequence>
<evidence type="ECO:0000256" key="7">
    <source>
        <dbReference type="ARBA" id="ARBA00022679"/>
    </source>
</evidence>
<evidence type="ECO:0000256" key="12">
    <source>
        <dbReference type="ARBA" id="ARBA00029757"/>
    </source>
</evidence>
<name>A0ABV6G7B2_9GAMM</name>
<comment type="catalytic activity">
    <reaction evidence="13">
        <text>a lipid A disaccharide + ATP = a lipid IVA + ADP + H(+)</text>
        <dbReference type="Rhea" id="RHEA:67840"/>
        <dbReference type="ChEBI" id="CHEBI:15378"/>
        <dbReference type="ChEBI" id="CHEBI:30616"/>
        <dbReference type="ChEBI" id="CHEBI:176343"/>
        <dbReference type="ChEBI" id="CHEBI:176425"/>
        <dbReference type="ChEBI" id="CHEBI:456216"/>
        <dbReference type="EC" id="2.7.1.130"/>
    </reaction>
</comment>
<gene>
    <name evidence="13 14" type="primary">lpxK</name>
    <name evidence="14" type="ORF">ACFFHW_15545</name>
</gene>
<dbReference type="RefSeq" id="WP_019951625.1">
    <property type="nucleotide sequence ID" value="NZ_JBHLVX010000058.1"/>
</dbReference>
<dbReference type="PANTHER" id="PTHR42724:SF1">
    <property type="entry name" value="TETRAACYLDISACCHARIDE 4'-KINASE, MITOCHONDRIAL-RELATED"/>
    <property type="match status" value="1"/>
</dbReference>
<keyword evidence="9 13" id="KW-0418">Kinase</keyword>
<reference evidence="14 15" key="1">
    <citation type="submission" date="2024-09" db="EMBL/GenBank/DDBJ databases">
        <authorList>
            <person name="Sun Q."/>
            <person name="Mori K."/>
        </authorList>
    </citation>
    <scope>NUCLEOTIDE SEQUENCE [LARGE SCALE GENOMIC DNA]</scope>
    <source>
        <strain evidence="14 15">CCM 7415</strain>
    </source>
</reference>
<evidence type="ECO:0000256" key="8">
    <source>
        <dbReference type="ARBA" id="ARBA00022741"/>
    </source>
</evidence>
<evidence type="ECO:0000256" key="1">
    <source>
        <dbReference type="ARBA" id="ARBA00002274"/>
    </source>
</evidence>
<evidence type="ECO:0000313" key="15">
    <source>
        <dbReference type="Proteomes" id="UP001589814"/>
    </source>
</evidence>
<keyword evidence="15" id="KW-1185">Reference proteome</keyword>
<keyword evidence="7 13" id="KW-0808">Transferase</keyword>
<evidence type="ECO:0000256" key="3">
    <source>
        <dbReference type="ARBA" id="ARBA00012071"/>
    </source>
</evidence>
<protein>
    <recommendedName>
        <fullName evidence="4 13">Tetraacyldisaccharide 4'-kinase</fullName>
        <ecNumber evidence="3 13">2.7.1.130</ecNumber>
    </recommendedName>
    <alternativeName>
        <fullName evidence="12 13">Lipid A 4'-kinase</fullName>
    </alternativeName>
</protein>
<dbReference type="PANTHER" id="PTHR42724">
    <property type="entry name" value="TETRAACYLDISACCHARIDE 4'-KINASE"/>
    <property type="match status" value="1"/>
</dbReference>
<accession>A0ABV6G7B2</accession>
<evidence type="ECO:0000256" key="13">
    <source>
        <dbReference type="HAMAP-Rule" id="MF_00409"/>
    </source>
</evidence>
<dbReference type="InterPro" id="IPR027417">
    <property type="entry name" value="P-loop_NTPase"/>
</dbReference>
<dbReference type="HAMAP" id="MF_00409">
    <property type="entry name" value="LpxK"/>
    <property type="match status" value="1"/>
</dbReference>
<dbReference type="Proteomes" id="UP001589814">
    <property type="component" value="Unassembled WGS sequence"/>
</dbReference>
<comment type="function">
    <text evidence="1 13">Transfers the gamma-phosphate of ATP to the 4'-position of a tetraacyldisaccharide 1-phosphate intermediate (termed DS-1-P) to form tetraacyldisaccharide 1,4'-bis-phosphate (lipid IVA).</text>
</comment>
<evidence type="ECO:0000313" key="14">
    <source>
        <dbReference type="EMBL" id="MFC0269383.1"/>
    </source>
</evidence>
<dbReference type="NCBIfam" id="TIGR00682">
    <property type="entry name" value="lpxK"/>
    <property type="match status" value="1"/>
</dbReference>
<dbReference type="EC" id="2.7.1.130" evidence="3 13"/>
<comment type="caution">
    <text evidence="13">Lacks conserved residue(s) required for the propagation of feature annotation.</text>
</comment>
<keyword evidence="6 13" id="KW-0441">Lipid A biosynthesis</keyword>
<dbReference type="SUPFAM" id="SSF52540">
    <property type="entry name" value="P-loop containing nucleoside triphosphate hydrolases"/>
    <property type="match status" value="1"/>
</dbReference>
<evidence type="ECO:0000256" key="4">
    <source>
        <dbReference type="ARBA" id="ARBA00016436"/>
    </source>
</evidence>
<dbReference type="InterPro" id="IPR003758">
    <property type="entry name" value="LpxK"/>
</dbReference>
<dbReference type="EMBL" id="JBHLVX010000058">
    <property type="protein sequence ID" value="MFC0269383.1"/>
    <property type="molecule type" value="Genomic_DNA"/>
</dbReference>
<dbReference type="GO" id="GO:0009029">
    <property type="term" value="F:lipid-A 4'-kinase activity"/>
    <property type="evidence" value="ECO:0007669"/>
    <property type="project" value="UniProtKB-EC"/>
</dbReference>
<comment type="similarity">
    <text evidence="13">Belongs to the LpxK family.</text>
</comment>
<evidence type="ECO:0000256" key="11">
    <source>
        <dbReference type="ARBA" id="ARBA00023098"/>
    </source>
</evidence>
<keyword evidence="5 13" id="KW-0444">Lipid biosynthesis</keyword>
<evidence type="ECO:0000256" key="2">
    <source>
        <dbReference type="ARBA" id="ARBA00004870"/>
    </source>
</evidence>
<keyword evidence="8 13" id="KW-0547">Nucleotide-binding</keyword>
<comment type="pathway">
    <text evidence="2 13">Glycolipid biosynthesis; lipid IV(A) biosynthesis; lipid IV(A) from (3R)-3-hydroxytetradecanoyl-[acyl-carrier-protein] and UDP-N-acetyl-alpha-D-glucosamine: step 6/6.</text>
</comment>
<evidence type="ECO:0000256" key="10">
    <source>
        <dbReference type="ARBA" id="ARBA00022840"/>
    </source>
</evidence>